<proteinExistence type="predicted"/>
<protein>
    <recommendedName>
        <fullName evidence="4">RecA family profile 1 domain-containing protein</fullName>
    </recommendedName>
</protein>
<feature type="region of interest" description="Disordered" evidence="1">
    <location>
        <begin position="384"/>
        <end position="408"/>
    </location>
</feature>
<evidence type="ECO:0000256" key="1">
    <source>
        <dbReference type="SAM" id="MobiDB-lite"/>
    </source>
</evidence>
<dbReference type="SUPFAM" id="SSF52540">
    <property type="entry name" value="P-loop containing nucleoside triphosphate hydrolases"/>
    <property type="match status" value="1"/>
</dbReference>
<dbReference type="Proteomes" id="UP001530293">
    <property type="component" value="Unassembled WGS sequence"/>
</dbReference>
<dbReference type="PANTHER" id="PTHR46487">
    <property type="entry name" value="DNA REPAIR PROTEIN XRCC3"/>
    <property type="match status" value="1"/>
</dbReference>
<dbReference type="AlphaFoldDB" id="A0ABD3M9Q3"/>
<evidence type="ECO:0000313" key="3">
    <source>
        <dbReference type="Proteomes" id="UP001530293"/>
    </source>
</evidence>
<dbReference type="InterPro" id="IPR027417">
    <property type="entry name" value="P-loop_NTPase"/>
</dbReference>
<reference evidence="2 3" key="1">
    <citation type="submission" date="2024-10" db="EMBL/GenBank/DDBJ databases">
        <title>Updated reference genomes for cyclostephanoid diatoms.</title>
        <authorList>
            <person name="Roberts W.R."/>
            <person name="Alverson A.J."/>
        </authorList>
    </citation>
    <scope>NUCLEOTIDE SEQUENCE [LARGE SCALE GENOMIC DNA]</scope>
    <source>
        <strain evidence="2 3">AJA232-27</strain>
    </source>
</reference>
<name>A0ABD3M9Q3_9STRA</name>
<sequence length="575" mass="64503">MAMAMAVTMPMANGDAEAMHADFLPHRRARLVSSTKAMPLSQSPDSVMAFKDGTTANEGGTVSGTPPCGAIGIDIQPAASSALHPLLSSAPSPQTSTKRATNTVVNPYIKVTPSASTVAAVDPKLRKRKQFVDKYRMQALQQNGNYSGRQHDAAVQHSTSYRVGPEPVESPISAWNLHCATQQWRHSWRDSNLVTRQNQQILNGMPLRPRLFLIRSRNGANVIAALNEQDQSARHQPSQTDRTTSLSQQQQHMYDEGIWELGNGITEISGEGGSGKTQICLSLCVTCAMTPPLYPNNSEADFGNQSTRDQNIQHYTALYISMGEGVRSITIARRLEQMVQARLNRTYSNNQVKQLLSRIGLISLRNEEEFMDFVDHDLPNTLSAQRHHHHHHQQQWKKQHQHQHRQQQQQQSTKIALIVFDGIAGFFRFSDPLFQQFQKNNSTFHQQRGARLLHISSQLRRLSDLYDVPILITNQVTASIPPNDTSSLTLNHEEQVVPALGLAWSNCVTTRYILQRKNDMTVSNEKCRNQDNSILAKSNHQWMRVRLARVLQSVNVHTERDVRFVIETGGVVAVT</sequence>
<feature type="region of interest" description="Disordered" evidence="1">
    <location>
        <begin position="228"/>
        <end position="249"/>
    </location>
</feature>
<evidence type="ECO:0000313" key="2">
    <source>
        <dbReference type="EMBL" id="KAL3757260.1"/>
    </source>
</evidence>
<keyword evidence="3" id="KW-1185">Reference proteome</keyword>
<organism evidence="2 3">
    <name type="scientific">Discostella pseudostelligera</name>
    <dbReference type="NCBI Taxonomy" id="259834"/>
    <lineage>
        <taxon>Eukaryota</taxon>
        <taxon>Sar</taxon>
        <taxon>Stramenopiles</taxon>
        <taxon>Ochrophyta</taxon>
        <taxon>Bacillariophyta</taxon>
        <taxon>Coscinodiscophyceae</taxon>
        <taxon>Thalassiosirophycidae</taxon>
        <taxon>Stephanodiscales</taxon>
        <taxon>Stephanodiscaceae</taxon>
        <taxon>Discostella</taxon>
    </lineage>
</organism>
<evidence type="ECO:0008006" key="4">
    <source>
        <dbReference type="Google" id="ProtNLM"/>
    </source>
</evidence>
<dbReference type="PANTHER" id="PTHR46487:SF1">
    <property type="entry name" value="DNA REPAIR PROTEIN XRCC3"/>
    <property type="match status" value="1"/>
</dbReference>
<gene>
    <name evidence="2" type="ORF">ACHAWU_008421</name>
</gene>
<feature type="compositionally biased region" description="Basic residues" evidence="1">
    <location>
        <begin position="385"/>
        <end position="405"/>
    </location>
</feature>
<dbReference type="Gene3D" id="3.40.50.300">
    <property type="entry name" value="P-loop containing nucleotide triphosphate hydrolases"/>
    <property type="match status" value="1"/>
</dbReference>
<comment type="caution">
    <text evidence="2">The sequence shown here is derived from an EMBL/GenBank/DDBJ whole genome shotgun (WGS) entry which is preliminary data.</text>
</comment>
<dbReference type="EMBL" id="JALLBG020000268">
    <property type="protein sequence ID" value="KAL3757260.1"/>
    <property type="molecule type" value="Genomic_DNA"/>
</dbReference>
<accession>A0ABD3M9Q3</accession>